<organism evidence="3 4">
    <name type="scientific">Dolosigranulum pigrum</name>
    <dbReference type="NCBI Taxonomy" id="29394"/>
    <lineage>
        <taxon>Bacteria</taxon>
        <taxon>Bacillati</taxon>
        <taxon>Bacillota</taxon>
        <taxon>Bacilli</taxon>
        <taxon>Lactobacillales</taxon>
        <taxon>Carnobacteriaceae</taxon>
        <taxon>Dolosigranulum</taxon>
    </lineage>
</organism>
<name>A0A1S8KQL3_9LACT</name>
<dbReference type="EMBL" id="MUYF01000003">
    <property type="protein sequence ID" value="OOL81841.1"/>
    <property type="molecule type" value="Genomic_DNA"/>
</dbReference>
<dbReference type="PROSITE" id="PS51257">
    <property type="entry name" value="PROKAR_LIPOPROTEIN"/>
    <property type="match status" value="1"/>
</dbReference>
<sequence length="351" mass="39136">MTTYFRRLMKGITAVLVLLVLAACGQSTQNDADQAADSSADDQTTESVADGELQDVELTLDWYPNANHVPIYTALKHGYFEEAGLNVTLKMPAEADDPIRLVGANQTDIAVSYPGVLMKARAEDIPVKAFGSLVQRRLDAIMYKEESGIQSPKDLEGKKIGYASDSISEEIIYSMVEEDGGDASKVEMIDVGYDLMPALSTDNVDALISAYMNHEYLLLEDEGYNMGHFEFQDYGIPENQELIFIASDQTIDERSDILTKFMTALQKGYETAVENPDEAIETLFENEENEYALDKDIEIQSWKEFLIEYMSADGEFGTIDPAQYEEYAKWIYERGAIDSELTGEDLTAPAL</sequence>
<evidence type="ECO:0000313" key="4">
    <source>
        <dbReference type="Proteomes" id="UP000190409"/>
    </source>
</evidence>
<dbReference type="Gene3D" id="3.40.190.10">
    <property type="entry name" value="Periplasmic binding protein-like II"/>
    <property type="match status" value="2"/>
</dbReference>
<evidence type="ECO:0000256" key="1">
    <source>
        <dbReference type="SAM" id="SignalP"/>
    </source>
</evidence>
<feature type="signal peptide" evidence="1">
    <location>
        <begin position="1"/>
        <end position="32"/>
    </location>
</feature>
<keyword evidence="3" id="KW-0808">Transferase</keyword>
<evidence type="ECO:0000259" key="2">
    <source>
        <dbReference type="Pfam" id="PF09084"/>
    </source>
</evidence>
<dbReference type="GO" id="GO:0016740">
    <property type="term" value="F:transferase activity"/>
    <property type="evidence" value="ECO:0007669"/>
    <property type="project" value="UniProtKB-KW"/>
</dbReference>
<proteinExistence type="predicted"/>
<gene>
    <name evidence="3" type="ORF">BWX42_09130</name>
</gene>
<dbReference type="Proteomes" id="UP000190409">
    <property type="component" value="Unassembled WGS sequence"/>
</dbReference>
<keyword evidence="1" id="KW-0732">Signal</keyword>
<reference evidence="3 4" key="1">
    <citation type="submission" date="2017-01" db="EMBL/GenBank/DDBJ databases">
        <title>Complete Genome Sequence of Dolosigranulum pigrum isolated from a Patient with interstitial lung disease.</title>
        <authorList>
            <person name="Mukhopadhyay R."/>
            <person name="Joaquin J."/>
            <person name="Hogue R."/>
            <person name="Fitzgerald S."/>
            <person name="Jospin G."/>
            <person name="Eisen J.A."/>
            <person name="Chaturvedi V."/>
        </authorList>
    </citation>
    <scope>NUCLEOTIDE SEQUENCE [LARGE SCALE GENOMIC DNA]</scope>
    <source>
        <strain evidence="3 4">15S00348</strain>
    </source>
</reference>
<dbReference type="AlphaFoldDB" id="A0A1S8KQL3"/>
<comment type="caution">
    <text evidence="3">The sequence shown here is derived from an EMBL/GenBank/DDBJ whole genome shotgun (WGS) entry which is preliminary data.</text>
</comment>
<feature type="chain" id="PRO_5039123302" evidence="1">
    <location>
        <begin position="33"/>
        <end position="351"/>
    </location>
</feature>
<evidence type="ECO:0000313" key="3">
    <source>
        <dbReference type="EMBL" id="OOL81841.1"/>
    </source>
</evidence>
<dbReference type="GO" id="GO:0009228">
    <property type="term" value="P:thiamine biosynthetic process"/>
    <property type="evidence" value="ECO:0007669"/>
    <property type="project" value="InterPro"/>
</dbReference>
<dbReference type="PANTHER" id="PTHR31528">
    <property type="entry name" value="4-AMINO-5-HYDROXYMETHYL-2-METHYLPYRIMIDINE PHOSPHATE SYNTHASE THI11-RELATED"/>
    <property type="match status" value="1"/>
</dbReference>
<accession>A0A1S8KQL3</accession>
<protein>
    <submittedName>
        <fullName evidence="3">Myristoyl transferase</fullName>
    </submittedName>
</protein>
<dbReference type="InterPro" id="IPR027939">
    <property type="entry name" value="NMT1/THI5"/>
</dbReference>
<dbReference type="InterPro" id="IPR015168">
    <property type="entry name" value="SsuA/THI5"/>
</dbReference>
<feature type="domain" description="SsuA/THI5-like" evidence="2">
    <location>
        <begin position="65"/>
        <end position="279"/>
    </location>
</feature>
<dbReference type="PANTHER" id="PTHR31528:SF3">
    <property type="entry name" value="THIAMINE BIOSYNTHESIS PROTEIN HI_0357-RELATED"/>
    <property type="match status" value="1"/>
</dbReference>
<dbReference type="Pfam" id="PF09084">
    <property type="entry name" value="NMT1"/>
    <property type="match status" value="1"/>
</dbReference>
<dbReference type="SUPFAM" id="SSF53850">
    <property type="entry name" value="Periplasmic binding protein-like II"/>
    <property type="match status" value="1"/>
</dbReference>